<feature type="compositionally biased region" description="Basic and acidic residues" evidence="2">
    <location>
        <begin position="524"/>
        <end position="533"/>
    </location>
</feature>
<feature type="compositionally biased region" description="Low complexity" evidence="2">
    <location>
        <begin position="2183"/>
        <end position="2192"/>
    </location>
</feature>
<feature type="region of interest" description="Disordered" evidence="2">
    <location>
        <begin position="1377"/>
        <end position="1531"/>
    </location>
</feature>
<feature type="compositionally biased region" description="Basic and acidic residues" evidence="2">
    <location>
        <begin position="1121"/>
        <end position="1140"/>
    </location>
</feature>
<feature type="compositionally biased region" description="Basic and acidic residues" evidence="2">
    <location>
        <begin position="606"/>
        <end position="623"/>
    </location>
</feature>
<feature type="region of interest" description="Disordered" evidence="2">
    <location>
        <begin position="1555"/>
        <end position="1594"/>
    </location>
</feature>
<feature type="compositionally biased region" description="Basic and acidic residues" evidence="2">
    <location>
        <begin position="1052"/>
        <end position="1069"/>
    </location>
</feature>
<dbReference type="PANTHER" id="PTHR13958:SF3">
    <property type="entry name" value="CAP-GLY DOMAIN-CONTAINING PROTEIN-RELATED"/>
    <property type="match status" value="1"/>
</dbReference>
<proteinExistence type="predicted"/>
<keyword evidence="1" id="KW-0175">Coiled coil</keyword>
<feature type="compositionally biased region" description="Basic and acidic residues" evidence="2">
    <location>
        <begin position="969"/>
        <end position="979"/>
    </location>
</feature>
<feature type="compositionally biased region" description="Polar residues" evidence="2">
    <location>
        <begin position="440"/>
        <end position="455"/>
    </location>
</feature>
<gene>
    <name evidence="5" type="primary">LOC100367703</name>
</gene>
<dbReference type="Pfam" id="PF01302">
    <property type="entry name" value="CAP_GLY"/>
    <property type="match status" value="1"/>
</dbReference>
<dbReference type="SMART" id="SM01052">
    <property type="entry name" value="CAP_GLY"/>
    <property type="match status" value="1"/>
</dbReference>
<feature type="compositionally biased region" description="Polar residues" evidence="2">
    <location>
        <begin position="2575"/>
        <end position="2593"/>
    </location>
</feature>
<feature type="region of interest" description="Disordered" evidence="2">
    <location>
        <begin position="2534"/>
        <end position="2563"/>
    </location>
</feature>
<dbReference type="PROSITE" id="PS50245">
    <property type="entry name" value="CAP_GLY_2"/>
    <property type="match status" value="1"/>
</dbReference>
<evidence type="ECO:0000313" key="5">
    <source>
        <dbReference type="RefSeq" id="XP_006825777.1"/>
    </source>
</evidence>
<feature type="region of interest" description="Disordered" evidence="2">
    <location>
        <begin position="1650"/>
        <end position="1672"/>
    </location>
</feature>
<feature type="compositionally biased region" description="Basic and acidic residues" evidence="2">
    <location>
        <begin position="1442"/>
        <end position="1459"/>
    </location>
</feature>
<reference evidence="5" key="1">
    <citation type="submission" date="2025-08" db="UniProtKB">
        <authorList>
            <consortium name="RefSeq"/>
        </authorList>
    </citation>
    <scope>IDENTIFICATION</scope>
    <source>
        <tissue evidence="5">Testes</tissue>
    </source>
</reference>
<organism evidence="4 5">
    <name type="scientific">Saccoglossus kowalevskii</name>
    <name type="common">Acorn worm</name>
    <dbReference type="NCBI Taxonomy" id="10224"/>
    <lineage>
        <taxon>Eukaryota</taxon>
        <taxon>Metazoa</taxon>
        <taxon>Hemichordata</taxon>
        <taxon>Enteropneusta</taxon>
        <taxon>Harrimaniidae</taxon>
        <taxon>Saccoglossus</taxon>
    </lineage>
</organism>
<feature type="compositionally biased region" description="Polar residues" evidence="2">
    <location>
        <begin position="329"/>
        <end position="340"/>
    </location>
</feature>
<feature type="compositionally biased region" description="Polar residues" evidence="2">
    <location>
        <begin position="1563"/>
        <end position="1575"/>
    </location>
</feature>
<feature type="compositionally biased region" description="Basic and acidic residues" evidence="2">
    <location>
        <begin position="41"/>
        <end position="56"/>
    </location>
</feature>
<feature type="compositionally biased region" description="Polar residues" evidence="2">
    <location>
        <begin position="1982"/>
        <end position="1991"/>
    </location>
</feature>
<feature type="region of interest" description="Disordered" evidence="2">
    <location>
        <begin position="1842"/>
        <end position="2033"/>
    </location>
</feature>
<sequence length="2931" mass="328859">MSHTVKGRRITEPVLIQRGPSPFEKYDDLWHHMREAKSDLRRAERRLEDAETHRTEPYSPLSQETKKYTNTERNVAVDRVPTVELGTNKGYKVPDHRGQYTHDLNTRTPPRKQVTIKDDTEVIENDFTTKNSRITSGYRSHSPVTNNEDIRHTLRDDWFQSERYQGRALDDFESTEKGRYAKLDSGYKPGMENLDVSKQSVSNDTKISRFNSDGLSKVREQIEKQRKLATKDESVNRVRHYENDPVNFVPSSEVYKPKETTVLTSKQPKVRKVATVPPPSTYKGFNEAETKIVTPDGKMYKEGEMKRKVRTRKPSKNERKNEGRALQPHKTSMSNKTSVPVTGDEKRKVTRKIQRVSAPKDRKPHRIDHQGIITARSWREGQKVAMKVLGPPPKKKIHEPVKEHKPLKNNDDDDDEVIMQIEPSMDQHQMKGSDDEELSQHTIESTDKPTNTAALSEQAKEVLGDLHLDKSDDSDDEHDDNRGTSGSKLISKTSMKSKKKVGVPSKRKLGKYSAEPQLPAQKVRHYDSDDVRKFMMKQQADRKKKQQEMKKQQQIQEDKKNKQLEELYKKQKHSVKVADRKKNVSRRLLDETFSKYPNEMPMHHPFPQERKRVELSGSDKENKGLNSTSSSSTYSDDSLVPSTPADRSPRESKPLNTEVRSSPKPTMNQYHHDGSPFQPRSEVKGQPGARTTSIDNLTGIGKAEFDFLDMKRRPYSSSMTDLRYRSNYTPGFGASHSAGQRSKADRLAAIKDMASALQGRIEAEARRLAGDLDTSANRSKLDVSGSERWAYPTDAVHTSPPTTRYERISGAPIDYSVFSTDLPGIGSLSDHARQASDVKQQDKAATMIQAAYRGHHVRQGLMWKLPSGHTLGDHIHRTERTSPMISPHHSDSSLSDNYGETRPKFKELMRSAEHRSIDRSQRVKDSESPYRELLSNACNRRDYYNHHWDQPKADGFSVIDIFTRRYEEAGKDQPRKVSKDYYSSKPHEQSVNQSYSYEDDFTGASMSRSHAYQRSPSPADKTQRSLSKAVTYTDDFTASSSNASKRTPSDQSSKKSSEKRTPKSFNREDTLEEATYSHSFSSSEEDTLRASVKRSRTPSPRTTSGKSGVRSPVATGNKSPVSDRRSPVSERKSPVSDRKSPVNSRSPVTRDYVNGFHPVEEVPEENDIPLSRQQRRSDVLYRPVPHGRPVTDGPPRMSPSALELKMAAELNLLESMEESMRQLTEVERTRAVSLAQQESVSLAQILKARQQSHERELQLLSMKARQEADAATRQLEEARSRAAASAVQAEKTLVQVRKEAQDAKLDTAHKLMQSQAEAAKVTAEAAKQLAEARHASLEQVAAMQKFDPTKVASETASAAAAAAVTAALERQRQQQVETWKEARAKKAKQLSEYSMTASSSPSSRADSRTMYLSDFTDYSSTTTKSKQPNSPPHPSYSVSDGYRSEKSPVKDKEKKDKDVISTASSLQTAVDSAKSNSSIKTASDVSIDRDNSQIRTDDSSIHTDVSVAKDSSKSESIAEEITSGKVSGEDYSMQFDSHTEDEIDEKSFRMLLPSESHRRRSSRGNSDHASSSDETTLTHDASKSPQWGMDDMSCSPFSAEESFNKFTAEMVRQYMREEELRAQHQAALLRLREKALKEKTKAEMAWLEHQKRRMKDKGTDEAMPPIRKKQRGLLMKLKQEQAEIERLKAANKAASEERKLLLYQQQEISRIKRSAQAYWERVNGKPSADDVKSDDDISLGLDDSISDIPEILSDGSSPSPTKMDRTKDDSQLSASEKQAKVMQKLKKMKNQSNEKFLTRREQQLMKRRLKAEELLKWKKKLDEEELKVQSMEKEALRLLEEKAKASKASKESKGTDGKQKEAEDKTKKEKDKLLLMKDVKDDSSITEDISQASSIPEDIPTESATDKNSFHVPTGNGFSSDDTITEDYANEKFESADNTTTVTSRGLTPRSRTPRSISIRSPLSPVRGRRDEESGSEESFSLTQSETTSDLSDVEGRITALKDELKRRKTEVERLRKQQKKRHREKLRAQEASLKKQLEAYEKYIEKTKADLVKEKSTDKVTVKPQIKQPKAAESRRIKDQTSPRQQKTLSELDTSKLQTSTPEKKDLDTSKTSSRSSADDQSESYASTTIQTEDSRTADPSPRRRTATPRSYKEDSVDSISIRLGEEGPEVITPRPPPPRSQSPDSRPTSRLSDITDASDIPEDIPLSARSAKSLSEYTTPRLPDIQEKSDVSSGEIKSQSDIPEEIPSQVQDSAITEDVSKSETPSPRILLKSDKEVSAKASPEMIRLPEKIVTDSGSQEQEDLTRSFDKSEHSESEKSKSYTYSEDFTSPSPASPGSKSGTDDEISELSMQSYKSSSEKSEELVIDLKAGLERYEAEMKPAFEGRASPDGSVTPVDDDKTPVASPSETPTPKDDELIHLNVGDRVLVGGVKPGTLRFKGYTSFADGIWGGIELDSPNGTNDGSYAGKIYFICDPGYGIFAPPDKLSAMPDGYRYEETESDIESIEEEMKSRSPQRLSQEMDIFDEEINRYETSESSKQTVKSGTVDAGKKEISDGDSTLGESELERIISQSTEFTKSSQSSVNETSLSQSQKDKMHGRTMEDVVDSITDQLTVAVVKDTLIHVSSVSEKKLSPQEKQTPLLDMLLGEQEQVDSKDTETKGDDKLVDIFTKTLLTEAVAQMQNIKRQRDQKIATAGEEDGRITPISEIDPPSLVSGASSPEKEQYDSLSPVSRMETPYTPSPVDNKRDDDDEPLSDEVFADRIRVENNQDDTSFPEPVARPSSPIPGETGDSQWKMLEEDFADVLGDGEWFDDDFGSMPRGNSIVNVPQRTHPDGEDSAGVSQKISSGERSTGVKKVELQRLTEELFYAVPHNKKEVSGLTSEAAKVFFNQYKSGEQISDIAVPDSFLGSDTKGSDVESTSLDEAKKSN</sequence>
<feature type="region of interest" description="Disordered" evidence="2">
    <location>
        <begin position="2685"/>
        <end position="2793"/>
    </location>
</feature>
<feature type="region of interest" description="Disordered" evidence="2">
    <location>
        <begin position="1158"/>
        <end position="1177"/>
    </location>
</feature>
<dbReference type="PANTHER" id="PTHR13958">
    <property type="entry name" value="CENTROSOME-ASSOCIATED PROTEIN 350"/>
    <property type="match status" value="1"/>
</dbReference>
<dbReference type="Proteomes" id="UP000694865">
    <property type="component" value="Unplaced"/>
</dbReference>
<dbReference type="InterPro" id="IPR000938">
    <property type="entry name" value="CAP-Gly_domain"/>
</dbReference>
<feature type="region of interest" description="Disordered" evidence="2">
    <location>
        <begin position="303"/>
        <end position="366"/>
    </location>
</feature>
<feature type="region of interest" description="Disordered" evidence="2">
    <location>
        <begin position="2382"/>
        <end position="2418"/>
    </location>
</feature>
<feature type="compositionally biased region" description="Polar residues" evidence="2">
    <location>
        <begin position="2233"/>
        <end position="2243"/>
    </location>
</feature>
<feature type="compositionally biased region" description="Low complexity" evidence="2">
    <location>
        <begin position="1394"/>
        <end position="1410"/>
    </location>
</feature>
<feature type="compositionally biased region" description="Low complexity" evidence="2">
    <location>
        <begin position="627"/>
        <end position="638"/>
    </location>
</feature>
<feature type="compositionally biased region" description="Basic and acidic residues" evidence="2">
    <location>
        <begin position="2049"/>
        <end position="2062"/>
    </location>
</feature>
<feature type="region of interest" description="Disordered" evidence="2">
    <location>
        <begin position="2575"/>
        <end position="2599"/>
    </location>
</feature>
<feature type="compositionally biased region" description="Polar residues" evidence="2">
    <location>
        <begin position="1024"/>
        <end position="1051"/>
    </location>
</feature>
<feature type="compositionally biased region" description="Basic and acidic residues" evidence="2">
    <location>
        <begin position="1994"/>
        <end position="2016"/>
    </location>
</feature>
<feature type="region of interest" description="Disordered" evidence="2">
    <location>
        <begin position="2907"/>
        <end position="2931"/>
    </location>
</feature>
<feature type="compositionally biased region" description="Basic and acidic residues" evidence="2">
    <location>
        <begin position="546"/>
        <end position="569"/>
    </location>
</feature>
<protein>
    <submittedName>
        <fullName evidence="5">Centrosome-associated protein 350-like</fullName>
    </submittedName>
</protein>
<feature type="region of interest" description="Disordered" evidence="2">
    <location>
        <begin position="41"/>
        <end position="110"/>
    </location>
</feature>
<feature type="region of interest" description="Disordered" evidence="2">
    <location>
        <begin position="1721"/>
        <end position="1780"/>
    </location>
</feature>
<feature type="compositionally biased region" description="Polar residues" evidence="2">
    <location>
        <begin position="1461"/>
        <end position="1484"/>
    </location>
</feature>
<feature type="region of interest" description="Disordered" evidence="2">
    <location>
        <begin position="2049"/>
        <end position="2365"/>
    </location>
</feature>
<feature type="compositionally biased region" description="Basic and acidic residues" evidence="2">
    <location>
        <begin position="458"/>
        <end position="471"/>
    </location>
</feature>
<dbReference type="RefSeq" id="XP_006825777.1">
    <property type="nucleotide sequence ID" value="XM_006825714.1"/>
</dbReference>
<dbReference type="InterPro" id="IPR000048">
    <property type="entry name" value="IQ_motif_EF-hand-BS"/>
</dbReference>
<feature type="compositionally biased region" description="Polar residues" evidence="2">
    <location>
        <begin position="1006"/>
        <end position="1016"/>
    </location>
</feature>
<dbReference type="InterPro" id="IPR028750">
    <property type="entry name" value="CEP350/CC187"/>
</dbReference>
<feature type="compositionally biased region" description="Polar residues" evidence="2">
    <location>
        <begin position="2083"/>
        <end position="2102"/>
    </location>
</feature>
<feature type="compositionally biased region" description="Basic and acidic residues" evidence="2">
    <location>
        <begin position="398"/>
        <end position="410"/>
    </location>
</feature>
<evidence type="ECO:0000256" key="1">
    <source>
        <dbReference type="SAM" id="Coils"/>
    </source>
</evidence>
<feature type="compositionally biased region" description="Polar residues" evidence="2">
    <location>
        <begin position="2842"/>
        <end position="2852"/>
    </location>
</feature>
<feature type="region of interest" description="Disordered" evidence="2">
    <location>
        <begin position="387"/>
        <end position="696"/>
    </location>
</feature>
<dbReference type="Gene3D" id="1.20.5.190">
    <property type="match status" value="1"/>
</dbReference>
<feature type="compositionally biased region" description="Polar residues" evidence="2">
    <location>
        <begin position="1416"/>
        <end position="1428"/>
    </location>
</feature>
<feature type="region of interest" description="Disordered" evidence="2">
    <location>
        <begin position="1006"/>
        <end position="1153"/>
    </location>
</feature>
<dbReference type="GeneID" id="100367703"/>
<feature type="compositionally biased region" description="Basic residues" evidence="2">
    <location>
        <begin position="495"/>
        <end position="510"/>
    </location>
</feature>
<feature type="compositionally biased region" description="Basic and acidic residues" evidence="2">
    <location>
        <begin position="1842"/>
        <end position="1883"/>
    </location>
</feature>
<feature type="coiled-coil region" evidence="1">
    <location>
        <begin position="1261"/>
        <end position="1306"/>
    </location>
</feature>
<dbReference type="InterPro" id="IPR036859">
    <property type="entry name" value="CAP-Gly_dom_sf"/>
</dbReference>
<feature type="compositionally biased region" description="Low complexity" evidence="2">
    <location>
        <begin position="1947"/>
        <end position="1965"/>
    </location>
</feature>
<evidence type="ECO:0000256" key="2">
    <source>
        <dbReference type="SAM" id="MobiDB-lite"/>
    </source>
</evidence>
<feature type="region of interest" description="Disordered" evidence="2">
    <location>
        <begin position="969"/>
        <end position="993"/>
    </location>
</feature>
<evidence type="ECO:0000313" key="4">
    <source>
        <dbReference type="Proteomes" id="UP000694865"/>
    </source>
</evidence>
<feature type="domain" description="CAP-Gly" evidence="3">
    <location>
        <begin position="2442"/>
        <end position="2484"/>
    </location>
</feature>
<feature type="compositionally biased region" description="Basic and acidic residues" evidence="2">
    <location>
        <begin position="2071"/>
        <end position="2082"/>
    </location>
</feature>
<feature type="compositionally biased region" description="Basic residues" evidence="2">
    <location>
        <begin position="2017"/>
        <end position="2026"/>
    </location>
</feature>
<feature type="compositionally biased region" description="Basic and acidic residues" evidence="2">
    <location>
        <begin position="2305"/>
        <end position="2322"/>
    </location>
</feature>
<feature type="compositionally biased region" description="Polar residues" evidence="2">
    <location>
        <begin position="654"/>
        <end position="669"/>
    </location>
</feature>
<feature type="compositionally biased region" description="Polar residues" evidence="2">
    <location>
        <begin position="1097"/>
        <end position="1106"/>
    </location>
</feature>
<dbReference type="PROSITE" id="PS50096">
    <property type="entry name" value="IQ"/>
    <property type="match status" value="1"/>
</dbReference>
<dbReference type="Gene3D" id="2.30.30.190">
    <property type="entry name" value="CAP Gly-rich-like domain"/>
    <property type="match status" value="1"/>
</dbReference>
<keyword evidence="4" id="KW-1185">Reference proteome</keyword>
<feature type="compositionally biased region" description="Basic and acidic residues" evidence="2">
    <location>
        <begin position="1486"/>
        <end position="1501"/>
    </location>
</feature>
<feature type="region of interest" description="Disordered" evidence="2">
    <location>
        <begin position="881"/>
        <end position="900"/>
    </location>
</feature>
<feature type="compositionally biased region" description="Polar residues" evidence="2">
    <location>
        <begin position="483"/>
        <end position="494"/>
    </location>
</feature>
<feature type="compositionally biased region" description="Polar residues" evidence="2">
    <location>
        <begin position="1936"/>
        <end position="1946"/>
    </location>
</feature>
<dbReference type="SMART" id="SM00015">
    <property type="entry name" value="IQ"/>
    <property type="match status" value="1"/>
</dbReference>
<dbReference type="SUPFAM" id="SSF74924">
    <property type="entry name" value="Cap-Gly domain"/>
    <property type="match status" value="1"/>
</dbReference>
<evidence type="ECO:0000259" key="3">
    <source>
        <dbReference type="PROSITE" id="PS50245"/>
    </source>
</evidence>
<feature type="region of interest" description="Disordered" evidence="2">
    <location>
        <begin position="2814"/>
        <end position="2856"/>
    </location>
</feature>
<name>A0ABM0N0I6_SACKO</name>
<feature type="compositionally biased region" description="Basic and acidic residues" evidence="2">
    <location>
        <begin position="576"/>
        <end position="593"/>
    </location>
</feature>
<feature type="compositionally biased region" description="Low complexity" evidence="2">
    <location>
        <begin position="2332"/>
        <end position="2342"/>
    </location>
</feature>
<accession>A0ABM0N0I6</accession>
<dbReference type="CDD" id="cd23767">
    <property type="entry name" value="IQCD"/>
    <property type="match status" value="1"/>
</dbReference>
<feature type="compositionally biased region" description="Low complexity" evidence="2">
    <location>
        <begin position="1738"/>
        <end position="1748"/>
    </location>
</feature>